<evidence type="ECO:0000313" key="5">
    <source>
        <dbReference type="Proteomes" id="UP001497482"/>
    </source>
</evidence>
<feature type="region of interest" description="Disordered" evidence="2">
    <location>
        <begin position="326"/>
        <end position="362"/>
    </location>
</feature>
<dbReference type="SUPFAM" id="SSF56104">
    <property type="entry name" value="SAICAR synthase-like"/>
    <property type="match status" value="2"/>
</dbReference>
<dbReference type="Proteomes" id="UP001497482">
    <property type="component" value="Chromosome 9"/>
</dbReference>
<keyword evidence="1" id="KW-0418">Kinase</keyword>
<name>A0AAV2MP27_KNICA</name>
<dbReference type="GO" id="GO:0005886">
    <property type="term" value="C:plasma membrane"/>
    <property type="evidence" value="ECO:0007669"/>
    <property type="project" value="TreeGrafter"/>
</dbReference>
<organism evidence="4 5">
    <name type="scientific">Knipowitschia caucasica</name>
    <name type="common">Caucasian dwarf goby</name>
    <name type="synonym">Pomatoschistus caucasicus</name>
    <dbReference type="NCBI Taxonomy" id="637954"/>
    <lineage>
        <taxon>Eukaryota</taxon>
        <taxon>Metazoa</taxon>
        <taxon>Chordata</taxon>
        <taxon>Craniata</taxon>
        <taxon>Vertebrata</taxon>
        <taxon>Euteleostomi</taxon>
        <taxon>Actinopterygii</taxon>
        <taxon>Neopterygii</taxon>
        <taxon>Teleostei</taxon>
        <taxon>Neoteleostei</taxon>
        <taxon>Acanthomorphata</taxon>
        <taxon>Gobiaria</taxon>
        <taxon>Gobiiformes</taxon>
        <taxon>Gobioidei</taxon>
        <taxon>Gobiidae</taxon>
        <taxon>Gobiinae</taxon>
        <taxon>Knipowitschia</taxon>
    </lineage>
</organism>
<dbReference type="PROSITE" id="PS51455">
    <property type="entry name" value="PIPK"/>
    <property type="match status" value="1"/>
</dbReference>
<dbReference type="InterPro" id="IPR027484">
    <property type="entry name" value="PInositol-4-P-5-kinase_N"/>
</dbReference>
<keyword evidence="1" id="KW-0547">Nucleotide-binding</keyword>
<evidence type="ECO:0000256" key="2">
    <source>
        <dbReference type="SAM" id="MobiDB-lite"/>
    </source>
</evidence>
<feature type="domain" description="PIPK" evidence="3">
    <location>
        <begin position="21"/>
        <end position="457"/>
    </location>
</feature>
<dbReference type="InterPro" id="IPR023610">
    <property type="entry name" value="PInositol-4/5-P-5/4-kinase"/>
</dbReference>
<keyword evidence="5" id="KW-1185">Reference proteome</keyword>
<dbReference type="GO" id="GO:0005524">
    <property type="term" value="F:ATP binding"/>
    <property type="evidence" value="ECO:0007669"/>
    <property type="project" value="UniProtKB-UniRule"/>
</dbReference>
<sequence length="458" mass="53293">MADAPVSRAARRRLRWWDIRQQWSMLGVFEITADHEFFRLTTFIKEGARVSIQKGLISEAPDALTAEHYRSRDEQTHKGFTMETFAAPVFQHVRRSLDISEDQYLDSLCSDQCYLQFISNSKSRANFFVTYDKRFFLKTQSRREFCVFARVQVSVGVEAWRHIRNDDWSRVWLNIASEQECQYQAYVDHLEKYPHSIMVRFLGVYKIVIPNETQKYFIVMQSVFFPDERINVRYDVKGCEVGRWTHPDTGGKQIIKVLKDNDFQGNIGLGPEKAWFVEQVKADSEFLRSLNVLDYSLLIAHQPLHQDELDRKHSFANLVLRTTKSLDLDSPEPDEPTAPLLSQNSAPTDPDPGPDPTVDLSDPEAIQLAPLGSTHSELQEFGEHHRRLLPNCDNAVHVVDGPEKRYFVGIIDIFTVYGWKKRLENLWKRIRFPGRAFSTVSPRKYSARFAQWIQDRTE</sequence>
<evidence type="ECO:0000313" key="4">
    <source>
        <dbReference type="EMBL" id="CAL1615045.1"/>
    </source>
</evidence>
<dbReference type="Pfam" id="PF01504">
    <property type="entry name" value="PIP5K"/>
    <property type="match status" value="1"/>
</dbReference>
<dbReference type="GO" id="GO:0016308">
    <property type="term" value="F:1-phosphatidylinositol-4-phosphate 5-kinase activity"/>
    <property type="evidence" value="ECO:0007669"/>
    <property type="project" value="TreeGrafter"/>
</dbReference>
<dbReference type="AlphaFoldDB" id="A0AAV2MP27"/>
<evidence type="ECO:0000256" key="1">
    <source>
        <dbReference type="PROSITE-ProRule" id="PRU00781"/>
    </source>
</evidence>
<dbReference type="EMBL" id="OZ035831">
    <property type="protein sequence ID" value="CAL1615045.1"/>
    <property type="molecule type" value="Genomic_DNA"/>
</dbReference>
<accession>A0AAV2MP27</accession>
<dbReference type="Gene3D" id="3.30.810.10">
    <property type="entry name" value="2-Layer Sandwich"/>
    <property type="match status" value="1"/>
</dbReference>
<keyword evidence="1" id="KW-0808">Transferase</keyword>
<proteinExistence type="predicted"/>
<dbReference type="GO" id="GO:0046854">
    <property type="term" value="P:phosphatidylinositol phosphate biosynthetic process"/>
    <property type="evidence" value="ECO:0007669"/>
    <property type="project" value="TreeGrafter"/>
</dbReference>
<dbReference type="InterPro" id="IPR027483">
    <property type="entry name" value="PInositol-4-P-4/5-kinase_C_sf"/>
</dbReference>
<gene>
    <name evidence="4" type="ORF">KC01_LOCUS41051</name>
</gene>
<dbReference type="Gene3D" id="3.30.800.10">
    <property type="entry name" value="Phosphatidylinositol Phosphate Kinase II Beta"/>
    <property type="match status" value="1"/>
</dbReference>
<keyword evidence="1" id="KW-0067">ATP-binding</keyword>
<evidence type="ECO:0000259" key="3">
    <source>
        <dbReference type="PROSITE" id="PS51455"/>
    </source>
</evidence>
<dbReference type="PANTHER" id="PTHR23086:SF46">
    <property type="entry name" value="PHOSPHATIDYLINOSITOL 4-PHOSPHATE 5-KINASE-LIKE PROTEIN 1"/>
    <property type="match status" value="1"/>
</dbReference>
<reference evidence="4 5" key="1">
    <citation type="submission" date="2024-04" db="EMBL/GenBank/DDBJ databases">
        <authorList>
            <person name="Waldvogel A.-M."/>
            <person name="Schoenle A."/>
        </authorList>
    </citation>
    <scope>NUCLEOTIDE SEQUENCE [LARGE SCALE GENOMIC DNA]</scope>
</reference>
<dbReference type="SMART" id="SM00330">
    <property type="entry name" value="PIPKc"/>
    <property type="match status" value="1"/>
</dbReference>
<protein>
    <recommendedName>
        <fullName evidence="3">PIPK domain-containing protein</fullName>
    </recommendedName>
</protein>
<dbReference type="PANTHER" id="PTHR23086">
    <property type="entry name" value="PHOSPHATIDYLINOSITOL-4-PHOSPHATE 5-KINASE"/>
    <property type="match status" value="1"/>
</dbReference>
<dbReference type="InterPro" id="IPR002498">
    <property type="entry name" value="PInositol-4-P-4/5-kinase_core"/>
</dbReference>